<dbReference type="InterPro" id="IPR050570">
    <property type="entry name" value="Cell_wall_metabolism_enzyme"/>
</dbReference>
<dbReference type="EC" id="3.4.24.-" evidence="2"/>
<dbReference type="Proteomes" id="UP001595891">
    <property type="component" value="Unassembled WGS sequence"/>
</dbReference>
<dbReference type="CDD" id="cd12797">
    <property type="entry name" value="M23_peptidase"/>
    <property type="match status" value="1"/>
</dbReference>
<evidence type="ECO:0000313" key="2">
    <source>
        <dbReference type="EMBL" id="MFC4592095.1"/>
    </source>
</evidence>
<comment type="caution">
    <text evidence="2">The sequence shown here is derived from an EMBL/GenBank/DDBJ whole genome shotgun (WGS) entry which is preliminary data.</text>
</comment>
<dbReference type="EMBL" id="JBHSFN010000041">
    <property type="protein sequence ID" value="MFC4592095.1"/>
    <property type="molecule type" value="Genomic_DNA"/>
</dbReference>
<dbReference type="SUPFAM" id="SSF51261">
    <property type="entry name" value="Duplicated hybrid motif"/>
    <property type="match status" value="1"/>
</dbReference>
<sequence length="263" mass="28329">MSWAAAPASAMARPDFRLPFSCGQSWRLSTYTGHDPDDKKLDMFRTGGTTSGSAVLASAAGTVHQWFDPGGVEIDHGNGWFTVYLHMSARAGVGTHVAQGDWIGTVGSVGTGSAHLHYEQLYDSSGDGDGETDEMVYPIIQGTEYRLSPAGPFPVVTSTNKCTGGGNGGKYWVDTFADATGYAQPNTSDPQGLLYKGTNYVFCKRLGDPFTGPEGHNHWWLKTDLDEVYPGKNGWGAYVSAYYLSRWGNDEARDNSGTVIPDC</sequence>
<keyword evidence="2" id="KW-0378">Hydrolase</keyword>
<dbReference type="RefSeq" id="WP_262847236.1">
    <property type="nucleotide sequence ID" value="NZ_JANZYP010000060.1"/>
</dbReference>
<dbReference type="Pfam" id="PF01551">
    <property type="entry name" value="Peptidase_M23"/>
    <property type="match status" value="1"/>
</dbReference>
<feature type="domain" description="M23ase beta-sheet core" evidence="1">
    <location>
        <begin position="50"/>
        <end position="120"/>
    </location>
</feature>
<dbReference type="InterPro" id="IPR011055">
    <property type="entry name" value="Dup_hybrid_motif"/>
</dbReference>
<dbReference type="PANTHER" id="PTHR21666:SF270">
    <property type="entry name" value="MUREIN HYDROLASE ACTIVATOR ENVC"/>
    <property type="match status" value="1"/>
</dbReference>
<dbReference type="Gene3D" id="2.70.70.10">
    <property type="entry name" value="Glucose Permease (Domain IIA)"/>
    <property type="match status" value="1"/>
</dbReference>
<reference evidence="3" key="1">
    <citation type="journal article" date="2019" name="Int. J. Syst. Evol. Microbiol.">
        <title>The Global Catalogue of Microorganisms (GCM) 10K type strain sequencing project: providing services to taxonomists for standard genome sequencing and annotation.</title>
        <authorList>
            <consortium name="The Broad Institute Genomics Platform"/>
            <consortium name="The Broad Institute Genome Sequencing Center for Infectious Disease"/>
            <person name="Wu L."/>
            <person name="Ma J."/>
        </authorList>
    </citation>
    <scope>NUCLEOTIDE SEQUENCE [LARGE SCALE GENOMIC DNA]</scope>
    <source>
        <strain evidence="3">CCUG 49560</strain>
    </source>
</reference>
<protein>
    <submittedName>
        <fullName evidence="2">M23 family metallopeptidase</fullName>
        <ecNumber evidence="2">3.4.24.-</ecNumber>
    </submittedName>
</protein>
<keyword evidence="3" id="KW-1185">Reference proteome</keyword>
<evidence type="ECO:0000313" key="3">
    <source>
        <dbReference type="Proteomes" id="UP001595891"/>
    </source>
</evidence>
<dbReference type="GO" id="GO:0016787">
    <property type="term" value="F:hydrolase activity"/>
    <property type="evidence" value="ECO:0007669"/>
    <property type="project" value="UniProtKB-KW"/>
</dbReference>
<accession>A0ABV9EQZ1</accession>
<gene>
    <name evidence="2" type="ORF">ACFO8L_38820</name>
</gene>
<organism evidence="2 3">
    <name type="scientific">Sphaerisporangium corydalis</name>
    <dbReference type="NCBI Taxonomy" id="1441875"/>
    <lineage>
        <taxon>Bacteria</taxon>
        <taxon>Bacillati</taxon>
        <taxon>Actinomycetota</taxon>
        <taxon>Actinomycetes</taxon>
        <taxon>Streptosporangiales</taxon>
        <taxon>Streptosporangiaceae</taxon>
        <taxon>Sphaerisporangium</taxon>
    </lineage>
</organism>
<proteinExistence type="predicted"/>
<name>A0ABV9EQZ1_9ACTN</name>
<dbReference type="InterPro" id="IPR016047">
    <property type="entry name" value="M23ase_b-sheet_dom"/>
</dbReference>
<evidence type="ECO:0000259" key="1">
    <source>
        <dbReference type="Pfam" id="PF01551"/>
    </source>
</evidence>
<dbReference type="PANTHER" id="PTHR21666">
    <property type="entry name" value="PEPTIDASE-RELATED"/>
    <property type="match status" value="1"/>
</dbReference>